<keyword evidence="2" id="KW-1185">Reference proteome</keyword>
<dbReference type="EMBL" id="CP012836">
    <property type="protein sequence ID" value="AMQ54866.1"/>
    <property type="molecule type" value="Genomic_DNA"/>
</dbReference>
<reference evidence="2" key="1">
    <citation type="submission" date="2015-09" db="EMBL/GenBank/DDBJ databases">
        <title>Complete sequence of Algoriphagus sp. M8-2.</title>
        <authorList>
            <person name="Shintani M."/>
        </authorList>
    </citation>
    <scope>NUCLEOTIDE SEQUENCE [LARGE SCALE GENOMIC DNA]</scope>
    <source>
        <strain evidence="2">M8-2</strain>
    </source>
</reference>
<name>A0A142EIB1_9BACT</name>
<dbReference type="KEGG" id="alm:AO498_00580"/>
<dbReference type="AlphaFoldDB" id="A0A142EIB1"/>
<proteinExistence type="predicted"/>
<sequence length="59" mass="6840">MVEDKALVLKNYSSAIAGRILYRSLKNSSANYKTQESSNFFNFDCPCIFMRVSLLFIYM</sequence>
<dbReference type="STRING" id="1727163.AO498_00580"/>
<dbReference type="PATRIC" id="fig|1727163.4.peg.118"/>
<dbReference type="Proteomes" id="UP000073816">
    <property type="component" value="Chromosome"/>
</dbReference>
<evidence type="ECO:0000313" key="2">
    <source>
        <dbReference type="Proteomes" id="UP000073816"/>
    </source>
</evidence>
<gene>
    <name evidence="1" type="ORF">AO498_00580</name>
</gene>
<evidence type="ECO:0000313" key="1">
    <source>
        <dbReference type="EMBL" id="AMQ54866.1"/>
    </source>
</evidence>
<reference evidence="1 2" key="2">
    <citation type="journal article" date="2016" name="Genome Announc.">
        <title>Complete Genome Sequence of Algoriphagus sp. Strain M8-2, Isolated from a Brackish Lake.</title>
        <authorList>
            <person name="Muraguchi Y."/>
            <person name="Kushimoto K."/>
            <person name="Ohtsubo Y."/>
            <person name="Suzuki T."/>
            <person name="Dohra H."/>
            <person name="Kimbara K."/>
            <person name="Shintani M."/>
        </authorList>
    </citation>
    <scope>NUCLEOTIDE SEQUENCE [LARGE SCALE GENOMIC DNA]</scope>
    <source>
        <strain evidence="1 2">M8-2</strain>
    </source>
</reference>
<accession>A0A142EIB1</accession>
<protein>
    <submittedName>
        <fullName evidence="1">Uncharacterized protein</fullName>
    </submittedName>
</protein>
<organism evidence="1 2">
    <name type="scientific">Algoriphagus sanaruensis</name>
    <dbReference type="NCBI Taxonomy" id="1727163"/>
    <lineage>
        <taxon>Bacteria</taxon>
        <taxon>Pseudomonadati</taxon>
        <taxon>Bacteroidota</taxon>
        <taxon>Cytophagia</taxon>
        <taxon>Cytophagales</taxon>
        <taxon>Cyclobacteriaceae</taxon>
        <taxon>Algoriphagus</taxon>
    </lineage>
</organism>